<dbReference type="Gene3D" id="3.40.50.300">
    <property type="entry name" value="P-loop containing nucleotide triphosphate hydrolases"/>
    <property type="match status" value="1"/>
</dbReference>
<gene>
    <name evidence="9" type="ORF">LCOR_04535.1</name>
</gene>
<dbReference type="GO" id="GO:0000707">
    <property type="term" value="P:meiotic DNA recombinase assembly"/>
    <property type="evidence" value="ECO:0007669"/>
    <property type="project" value="TreeGrafter"/>
</dbReference>
<keyword evidence="5" id="KW-0234">DNA repair</keyword>
<dbReference type="GO" id="GO:0007131">
    <property type="term" value="P:reciprocal meiotic recombination"/>
    <property type="evidence" value="ECO:0007669"/>
    <property type="project" value="TreeGrafter"/>
</dbReference>
<dbReference type="PROSITE" id="PS50162">
    <property type="entry name" value="RECA_2"/>
    <property type="match status" value="1"/>
</dbReference>
<dbReference type="GO" id="GO:0000400">
    <property type="term" value="F:four-way junction DNA binding"/>
    <property type="evidence" value="ECO:0007669"/>
    <property type="project" value="TreeGrafter"/>
</dbReference>
<dbReference type="InterPro" id="IPR020588">
    <property type="entry name" value="RecA_ATP-bd"/>
</dbReference>
<dbReference type="GO" id="GO:0005524">
    <property type="term" value="F:ATP binding"/>
    <property type="evidence" value="ECO:0007669"/>
    <property type="project" value="UniProtKB-KW"/>
</dbReference>
<name>A0A068RW19_9FUNG</name>
<dbReference type="InterPro" id="IPR027417">
    <property type="entry name" value="P-loop_NTPase"/>
</dbReference>
<dbReference type="GO" id="GO:0008821">
    <property type="term" value="F:crossover junction DNA endonuclease activity"/>
    <property type="evidence" value="ECO:0007669"/>
    <property type="project" value="TreeGrafter"/>
</dbReference>
<keyword evidence="6" id="KW-0539">Nucleus</keyword>
<accession>A0A068RW19</accession>
<dbReference type="AlphaFoldDB" id="A0A068RW19"/>
<evidence type="ECO:0000256" key="3">
    <source>
        <dbReference type="ARBA" id="ARBA00022763"/>
    </source>
</evidence>
<dbReference type="PANTHER" id="PTHR46239:SF1">
    <property type="entry name" value="DNA REPAIR PROTEIN RAD51 HOMOLOG 3"/>
    <property type="match status" value="1"/>
</dbReference>
<dbReference type="SUPFAM" id="SSF52540">
    <property type="entry name" value="P-loop containing nucleoside triphosphate hydrolases"/>
    <property type="match status" value="1"/>
</dbReference>
<sequence>MSTTRSIAEAPPELQQKLENAGYETIDDIKEAGVLQVIQELQLSSSEVTVMLSLVQGGQIHSSQSAKDRLVADSSKTGISCTSRALNNLFASYKGIPYGCITEFCGEAGSGKTQLSMQLAVNALLPSELGGCNGECIYIDTEGGLVPKRLRTIATAMQNQYPDQVESGCLIIANSLL</sequence>
<dbReference type="Pfam" id="PF08423">
    <property type="entry name" value="Rad51"/>
    <property type="match status" value="1"/>
</dbReference>
<dbReference type="VEuPathDB" id="FungiDB:LCOR_04535.1"/>
<proteinExistence type="predicted"/>
<evidence type="ECO:0000256" key="5">
    <source>
        <dbReference type="ARBA" id="ARBA00023204"/>
    </source>
</evidence>
<evidence type="ECO:0000313" key="10">
    <source>
        <dbReference type="Proteomes" id="UP000027586"/>
    </source>
</evidence>
<reference evidence="9" key="1">
    <citation type="submission" date="2013-08" db="EMBL/GenBank/DDBJ databases">
        <title>Gene expansion shapes genome architecture in the human pathogen Lichtheimia corymbifera: an evolutionary genomics analysis in the ancient terrestrial Mucorales (Mucoromycotina).</title>
        <authorList>
            <person name="Schwartze V.U."/>
            <person name="Winter S."/>
            <person name="Shelest E."/>
            <person name="Marcet-Houben M."/>
            <person name="Horn F."/>
            <person name="Wehner S."/>
            <person name="Hoffmann K."/>
            <person name="Riege K."/>
            <person name="Sammeth M."/>
            <person name="Nowrousian M."/>
            <person name="Valiante V."/>
            <person name="Linde J."/>
            <person name="Jacobsen I.D."/>
            <person name="Marz M."/>
            <person name="Brakhage A.A."/>
            <person name="Gabaldon T."/>
            <person name="Bocker S."/>
            <person name="Voigt K."/>
        </authorList>
    </citation>
    <scope>NUCLEOTIDE SEQUENCE [LARGE SCALE GENOMIC DNA]</scope>
    <source>
        <strain evidence="9">FSU 9682</strain>
    </source>
</reference>
<dbReference type="GO" id="GO:0140664">
    <property type="term" value="F:ATP-dependent DNA damage sensor activity"/>
    <property type="evidence" value="ECO:0007669"/>
    <property type="project" value="InterPro"/>
</dbReference>
<evidence type="ECO:0000313" key="9">
    <source>
        <dbReference type="EMBL" id="CDH53151.1"/>
    </source>
</evidence>
<comment type="subcellular location">
    <subcellularLocation>
        <location evidence="1">Nucleus</location>
    </subcellularLocation>
</comment>
<dbReference type="GO" id="GO:0033065">
    <property type="term" value="C:Rad51C-XRCC3 complex"/>
    <property type="evidence" value="ECO:0007669"/>
    <property type="project" value="TreeGrafter"/>
</dbReference>
<dbReference type="InterPro" id="IPR052093">
    <property type="entry name" value="HR_Repair_Mediator"/>
</dbReference>
<feature type="domain" description="RecA family profile 1" evidence="8">
    <location>
        <begin position="75"/>
        <end position="177"/>
    </location>
</feature>
<evidence type="ECO:0000256" key="1">
    <source>
        <dbReference type="ARBA" id="ARBA00004123"/>
    </source>
</evidence>
<dbReference type="GO" id="GO:0033063">
    <property type="term" value="C:Rad51B-Rad51C-Rad51D-XRCC2 complex"/>
    <property type="evidence" value="ECO:0007669"/>
    <property type="project" value="TreeGrafter"/>
</dbReference>
<keyword evidence="10" id="KW-1185">Reference proteome</keyword>
<dbReference type="InterPro" id="IPR013632">
    <property type="entry name" value="Rad51_C"/>
</dbReference>
<comment type="caution">
    <text evidence="9">The sequence shown here is derived from an EMBL/GenBank/DDBJ whole genome shotgun (WGS) entry which is preliminary data.</text>
</comment>
<evidence type="ECO:0000256" key="7">
    <source>
        <dbReference type="ARBA" id="ARBA00040674"/>
    </source>
</evidence>
<dbReference type="GO" id="GO:0005657">
    <property type="term" value="C:replication fork"/>
    <property type="evidence" value="ECO:0007669"/>
    <property type="project" value="TreeGrafter"/>
</dbReference>
<dbReference type="PANTHER" id="PTHR46239">
    <property type="entry name" value="DNA REPAIR PROTEIN RAD51 HOMOLOG 3 RAD51C"/>
    <property type="match status" value="1"/>
</dbReference>
<keyword evidence="2" id="KW-0547">Nucleotide-binding</keyword>
<keyword evidence="4" id="KW-0067">ATP-binding</keyword>
<protein>
    <recommendedName>
        <fullName evidence="7">DNA repair protein RAD51 homolog 3</fullName>
    </recommendedName>
</protein>
<organism evidence="9 10">
    <name type="scientific">Lichtheimia corymbifera JMRC:FSU:9682</name>
    <dbReference type="NCBI Taxonomy" id="1263082"/>
    <lineage>
        <taxon>Eukaryota</taxon>
        <taxon>Fungi</taxon>
        <taxon>Fungi incertae sedis</taxon>
        <taxon>Mucoromycota</taxon>
        <taxon>Mucoromycotina</taxon>
        <taxon>Mucoromycetes</taxon>
        <taxon>Mucorales</taxon>
        <taxon>Lichtheimiaceae</taxon>
        <taxon>Lichtheimia</taxon>
    </lineage>
</organism>
<evidence type="ECO:0000256" key="4">
    <source>
        <dbReference type="ARBA" id="ARBA00022840"/>
    </source>
</evidence>
<evidence type="ECO:0000256" key="6">
    <source>
        <dbReference type="ARBA" id="ARBA00023242"/>
    </source>
</evidence>
<evidence type="ECO:0000256" key="2">
    <source>
        <dbReference type="ARBA" id="ARBA00022741"/>
    </source>
</evidence>
<dbReference type="Proteomes" id="UP000027586">
    <property type="component" value="Unassembled WGS sequence"/>
</dbReference>
<dbReference type="OrthoDB" id="5957327at2759"/>
<evidence type="ECO:0000259" key="8">
    <source>
        <dbReference type="PROSITE" id="PS50162"/>
    </source>
</evidence>
<keyword evidence="3" id="KW-0227">DNA damage</keyword>
<dbReference type="EMBL" id="CBTN010000016">
    <property type="protein sequence ID" value="CDH53151.1"/>
    <property type="molecule type" value="Genomic_DNA"/>
</dbReference>